<dbReference type="GO" id="GO:0008270">
    <property type="term" value="F:zinc ion binding"/>
    <property type="evidence" value="ECO:0007669"/>
    <property type="project" value="InterPro"/>
</dbReference>
<feature type="transmembrane region" description="Helical" evidence="7">
    <location>
        <begin position="264"/>
        <end position="287"/>
    </location>
</feature>
<gene>
    <name evidence="9" type="ORF">TOPH_05338</name>
</gene>
<dbReference type="InterPro" id="IPR021858">
    <property type="entry name" value="Fun_TF"/>
</dbReference>
<dbReference type="InterPro" id="IPR036864">
    <property type="entry name" value="Zn2-C6_fun-type_DNA-bd_sf"/>
</dbReference>
<keyword evidence="10" id="KW-1185">Reference proteome</keyword>
<dbReference type="GO" id="GO:0000981">
    <property type="term" value="F:DNA-binding transcription factor activity, RNA polymerase II-specific"/>
    <property type="evidence" value="ECO:0007669"/>
    <property type="project" value="InterPro"/>
</dbReference>
<dbReference type="InterPro" id="IPR001138">
    <property type="entry name" value="Zn2Cys6_DnaBD"/>
</dbReference>
<dbReference type="SUPFAM" id="SSF103473">
    <property type="entry name" value="MFS general substrate transporter"/>
    <property type="match status" value="2"/>
</dbReference>
<protein>
    <submittedName>
        <fullName evidence="9">Putative transporter</fullName>
    </submittedName>
</protein>
<dbReference type="PANTHER" id="PTHR43791:SF103">
    <property type="entry name" value="MAJOR FACILITATOR SUPERFAMILY (MFS) PROFILE DOMAIN-CONTAINING PROTEIN-RELATED"/>
    <property type="match status" value="1"/>
</dbReference>
<dbReference type="PROSITE" id="PS00463">
    <property type="entry name" value="ZN2_CY6_FUNGAL_1"/>
    <property type="match status" value="1"/>
</dbReference>
<keyword evidence="4 7" id="KW-1133">Transmembrane helix</keyword>
<accession>A0A0L0N7P2</accession>
<dbReference type="AlphaFoldDB" id="A0A0L0N7P2"/>
<feature type="transmembrane region" description="Helical" evidence="7">
    <location>
        <begin position="69"/>
        <end position="88"/>
    </location>
</feature>
<sequence length="1250" mass="138561">MKTRMDHSADTAVVAVSHDDSVEAGRAGKVEGQTRAAQQDDAANLFLGDDSVFEYTEQQGNAVRLKLDLVLLSIVTMSYMLSFIDKVALSNASILGIREGDHLQGQQYSWVSAIFYFGYLIAQYPSSILMQKMPLGRYFGTMIMLWVGRHRPRASPPTGCSPKAGPHDDMHIRDQQLCHPRHGSILPRHLRELPRAHPHAARGTVLDQEGAGVARVHLVGRRAAGGLHARRHRVRSLRVGLPELQICELAGKGSRHARCAPAHAVQVLFLIFGPISMAWGVFLFLFLPSSPMTAWFLSEREKKIAVMRVIKNHTGIENRNYRLYQVKECLMDPQPWMLWSLALLQCVFDKIVLTGLGYDSHDATKQSFGGDGVQLFSVIATGVVTLRIKNTRIIASVVSNIVVLIGALLVSIMFVNTVTYGMVMSLVASNIGGFTKKATCSVMVFVGYGIGQIIAPQFFLAQESPSYPTGFRAFYVSTGLMIAILVVLYIYLRRENHRRDKSGATVNLEQVADSTAFLDLTDREQEAFRYVLHTMDMQSHTCRPWLLVRLLWAIMAVAVRRWSCAVAQCAYPLSKTGSRAPVYQPAYRSIAAILAHSQTPWIPWAPQHHLAMPRASPFPRPARRSVSGCLTCRRRKVKCDGAPPPCANCRRARAACAPSFHSNFRTWASAASRAVGERSDADPSSARALSAVASPGSVVGGDASGDGTRLVDDVASNAQPQWACSPAYVLGSDPATSVSGSANSDAQLWFGLSTAWNDTVPSFSNGGIESASLDADMSIPEASLTDCARRPSSPAIDFLDLLSWSIPPSIPLFDAETHEADQLINHYRGTMTEFVSCKSAPWNFYTYILQSSQDQSDSPVRHSILAWAFSHLSWREQKHSYARGLHYTRAKTTVHDLRTELAHLLAKSSGGAGLSIKLSMLLSTSLFLAHCDVMYGDHGALLQGLRDLKGLLVSGWHILKDALGGLHIRILVWLAYLDVRSRLWADPKHLALGPGTTQLYLFGLLTTCRKSESLRQVNNSQYYLFECFGDSYPDREWHNDLLDEPMKLVSDEAMSLFSNIRDFEAWSEQVSPGTVASQSITDEIRSAKILRLRADIARVRAECKMAYRDLLHSSINKDHSKSQYLKMTCLLLAATIMLNRAVSPRVRTDDEAQEAARELVRLVRHLRKSGELRSPRSLAWPMPIFVAGIEVTDEIYQDWVLGCMDELSDWGASIQKTTDLLRVIIEKQAVEKVRVNPRYLMQASGEVVII</sequence>
<dbReference type="Proteomes" id="UP000036947">
    <property type="component" value="Unassembled WGS sequence"/>
</dbReference>
<dbReference type="InterPro" id="IPR036259">
    <property type="entry name" value="MFS_trans_sf"/>
</dbReference>
<evidence type="ECO:0000313" key="10">
    <source>
        <dbReference type="Proteomes" id="UP000036947"/>
    </source>
</evidence>
<evidence type="ECO:0000256" key="3">
    <source>
        <dbReference type="ARBA" id="ARBA00022692"/>
    </source>
</evidence>
<comment type="subcellular location">
    <subcellularLocation>
        <location evidence="1">Membrane</location>
        <topology evidence="1">Multi-pass membrane protein</topology>
    </subcellularLocation>
</comment>
<evidence type="ECO:0000259" key="8">
    <source>
        <dbReference type="PROSITE" id="PS50048"/>
    </source>
</evidence>
<evidence type="ECO:0000256" key="5">
    <source>
        <dbReference type="ARBA" id="ARBA00023136"/>
    </source>
</evidence>
<evidence type="ECO:0000256" key="1">
    <source>
        <dbReference type="ARBA" id="ARBA00004141"/>
    </source>
</evidence>
<keyword evidence="2" id="KW-0813">Transport</keyword>
<dbReference type="Pfam" id="PF11951">
    <property type="entry name" value="Fungal_trans_2"/>
    <property type="match status" value="1"/>
</dbReference>
<keyword evidence="5 7" id="KW-0472">Membrane</keyword>
<dbReference type="Pfam" id="PF00172">
    <property type="entry name" value="Zn_clus"/>
    <property type="match status" value="1"/>
</dbReference>
<dbReference type="EMBL" id="LFRF01000015">
    <property type="protein sequence ID" value="KND90052.1"/>
    <property type="molecule type" value="Genomic_DNA"/>
</dbReference>
<proteinExistence type="predicted"/>
<evidence type="ECO:0000256" key="2">
    <source>
        <dbReference type="ARBA" id="ARBA00022448"/>
    </source>
</evidence>
<evidence type="ECO:0000256" key="7">
    <source>
        <dbReference type="SAM" id="Phobius"/>
    </source>
</evidence>
<dbReference type="GO" id="GO:0022857">
    <property type="term" value="F:transmembrane transporter activity"/>
    <property type="evidence" value="ECO:0007669"/>
    <property type="project" value="TreeGrafter"/>
</dbReference>
<dbReference type="GO" id="GO:0016020">
    <property type="term" value="C:membrane"/>
    <property type="evidence" value="ECO:0007669"/>
    <property type="project" value="UniProtKB-SubCell"/>
</dbReference>
<name>A0A0L0N7P2_TOLOC</name>
<evidence type="ECO:0000256" key="4">
    <source>
        <dbReference type="ARBA" id="ARBA00022989"/>
    </source>
</evidence>
<dbReference type="OrthoDB" id="6730379at2759"/>
<feature type="transmembrane region" description="Helical" evidence="7">
    <location>
        <begin position="440"/>
        <end position="461"/>
    </location>
</feature>
<comment type="caution">
    <text evidence="9">The sequence shown here is derived from an EMBL/GenBank/DDBJ whole genome shotgun (WGS) entry which is preliminary data.</text>
</comment>
<dbReference type="Gene3D" id="4.10.240.10">
    <property type="entry name" value="Zn(2)-C6 fungal-type DNA-binding domain"/>
    <property type="match status" value="1"/>
</dbReference>
<feature type="transmembrane region" description="Helical" evidence="7">
    <location>
        <begin position="400"/>
        <end position="428"/>
    </location>
</feature>
<keyword evidence="6" id="KW-0539">Nucleus</keyword>
<keyword evidence="3 7" id="KW-0812">Transmembrane</keyword>
<feature type="transmembrane region" description="Helical" evidence="7">
    <location>
        <begin position="473"/>
        <end position="492"/>
    </location>
</feature>
<feature type="transmembrane region" description="Helical" evidence="7">
    <location>
        <begin position="108"/>
        <end position="129"/>
    </location>
</feature>
<dbReference type="SUPFAM" id="SSF57701">
    <property type="entry name" value="Zn2/Cys6 DNA-binding domain"/>
    <property type="match status" value="1"/>
</dbReference>
<dbReference type="SMART" id="SM00066">
    <property type="entry name" value="GAL4"/>
    <property type="match status" value="1"/>
</dbReference>
<organism evidence="9 10">
    <name type="scientific">Tolypocladium ophioglossoides (strain CBS 100239)</name>
    <name type="common">Snaketongue truffleclub</name>
    <name type="synonym">Elaphocordyceps ophioglossoides</name>
    <dbReference type="NCBI Taxonomy" id="1163406"/>
    <lineage>
        <taxon>Eukaryota</taxon>
        <taxon>Fungi</taxon>
        <taxon>Dikarya</taxon>
        <taxon>Ascomycota</taxon>
        <taxon>Pezizomycotina</taxon>
        <taxon>Sordariomycetes</taxon>
        <taxon>Hypocreomycetidae</taxon>
        <taxon>Hypocreales</taxon>
        <taxon>Ophiocordycipitaceae</taxon>
        <taxon>Tolypocladium</taxon>
    </lineage>
</organism>
<dbReference type="PANTHER" id="PTHR43791">
    <property type="entry name" value="PERMEASE-RELATED"/>
    <property type="match status" value="1"/>
</dbReference>
<reference evidence="9 10" key="1">
    <citation type="journal article" date="2015" name="BMC Genomics">
        <title>The genome of the truffle-parasite Tolypocladium ophioglossoides and the evolution of antifungal peptaibiotics.</title>
        <authorList>
            <person name="Quandt C.A."/>
            <person name="Bushley K.E."/>
            <person name="Spatafora J.W."/>
        </authorList>
    </citation>
    <scope>NUCLEOTIDE SEQUENCE [LARGE SCALE GENOMIC DNA]</scope>
    <source>
        <strain evidence="9 10">CBS 100239</strain>
    </source>
</reference>
<dbReference type="Gene3D" id="1.20.1250.20">
    <property type="entry name" value="MFS general substrate transporter like domains"/>
    <property type="match status" value="2"/>
</dbReference>
<evidence type="ECO:0000313" key="9">
    <source>
        <dbReference type="EMBL" id="KND90052.1"/>
    </source>
</evidence>
<evidence type="ECO:0000256" key="6">
    <source>
        <dbReference type="ARBA" id="ARBA00023242"/>
    </source>
</evidence>
<dbReference type="CDD" id="cd00067">
    <property type="entry name" value="GAL4"/>
    <property type="match status" value="1"/>
</dbReference>
<feature type="domain" description="Zn(2)-C6 fungal-type" evidence="8">
    <location>
        <begin position="628"/>
        <end position="656"/>
    </location>
</feature>
<feature type="transmembrane region" description="Helical" evidence="7">
    <location>
        <begin position="545"/>
        <end position="563"/>
    </location>
</feature>
<dbReference type="PROSITE" id="PS50048">
    <property type="entry name" value="ZN2_CY6_FUNGAL_2"/>
    <property type="match status" value="1"/>
</dbReference>